<dbReference type="EC" id="5.6.2.3" evidence="1"/>
<dbReference type="EMBL" id="BGPR01001940">
    <property type="protein sequence ID" value="GBM64684.1"/>
    <property type="molecule type" value="Genomic_DNA"/>
</dbReference>
<evidence type="ECO:0000313" key="4">
    <source>
        <dbReference type="EMBL" id="GBM64684.1"/>
    </source>
</evidence>
<gene>
    <name evidence="4" type="ORF">AVEN_175186_2</name>
</gene>
<comment type="caution">
    <text evidence="4">The sequence shown here is derived from an EMBL/GenBank/DDBJ whole genome shotgun (WGS) entry which is preliminary data.</text>
</comment>
<keyword evidence="1" id="KW-0347">Helicase</keyword>
<evidence type="ECO:0000313" key="5">
    <source>
        <dbReference type="Proteomes" id="UP000499080"/>
    </source>
</evidence>
<reference evidence="4 5" key="1">
    <citation type="journal article" date="2019" name="Sci. Rep.">
        <title>Orb-weaving spider Araneus ventricosus genome elucidates the spidroin gene catalogue.</title>
        <authorList>
            <person name="Kono N."/>
            <person name="Nakamura H."/>
            <person name="Ohtoshi R."/>
            <person name="Moran D.A.P."/>
            <person name="Shinohara A."/>
            <person name="Yoshida Y."/>
            <person name="Fujiwara M."/>
            <person name="Mori M."/>
            <person name="Tomita M."/>
            <person name="Arakawa K."/>
        </authorList>
    </citation>
    <scope>NUCLEOTIDE SEQUENCE [LARGE SCALE GENOMIC DNA]</scope>
</reference>
<evidence type="ECO:0000259" key="2">
    <source>
        <dbReference type="Pfam" id="PF05970"/>
    </source>
</evidence>
<name>A0A4Y2HH31_ARAVE</name>
<keyword evidence="1" id="KW-0378">Hydrolase</keyword>
<dbReference type="GO" id="GO:0005524">
    <property type="term" value="F:ATP binding"/>
    <property type="evidence" value="ECO:0007669"/>
    <property type="project" value="UniProtKB-KW"/>
</dbReference>
<dbReference type="PANTHER" id="PTHR10492">
    <property type="match status" value="1"/>
</dbReference>
<dbReference type="InterPro" id="IPR027417">
    <property type="entry name" value="P-loop_NTPase"/>
</dbReference>
<dbReference type="GO" id="GO:0000723">
    <property type="term" value="P:telomere maintenance"/>
    <property type="evidence" value="ECO:0007669"/>
    <property type="project" value="InterPro"/>
</dbReference>
<comment type="catalytic activity">
    <reaction evidence="1">
        <text>ATP + H2O = ADP + phosphate + H(+)</text>
        <dbReference type="Rhea" id="RHEA:13065"/>
        <dbReference type="ChEBI" id="CHEBI:15377"/>
        <dbReference type="ChEBI" id="CHEBI:15378"/>
        <dbReference type="ChEBI" id="CHEBI:30616"/>
        <dbReference type="ChEBI" id="CHEBI:43474"/>
        <dbReference type="ChEBI" id="CHEBI:456216"/>
        <dbReference type="EC" id="5.6.2.3"/>
    </reaction>
</comment>
<dbReference type="SUPFAM" id="SSF52540">
    <property type="entry name" value="P-loop containing nucleoside triphosphate hydrolases"/>
    <property type="match status" value="1"/>
</dbReference>
<feature type="domain" description="DNA helicase Pif1-like DEAD-box helicase" evidence="2">
    <location>
        <begin position="292"/>
        <end position="387"/>
    </location>
</feature>
<dbReference type="GO" id="GO:0016887">
    <property type="term" value="F:ATP hydrolysis activity"/>
    <property type="evidence" value="ECO:0007669"/>
    <property type="project" value="RHEA"/>
</dbReference>
<dbReference type="InterPro" id="IPR025476">
    <property type="entry name" value="Helitron_helicase-like"/>
</dbReference>
<organism evidence="4 5">
    <name type="scientific">Araneus ventricosus</name>
    <name type="common">Orbweaver spider</name>
    <name type="synonym">Epeira ventricosa</name>
    <dbReference type="NCBI Taxonomy" id="182803"/>
    <lineage>
        <taxon>Eukaryota</taxon>
        <taxon>Metazoa</taxon>
        <taxon>Ecdysozoa</taxon>
        <taxon>Arthropoda</taxon>
        <taxon>Chelicerata</taxon>
        <taxon>Arachnida</taxon>
        <taxon>Araneae</taxon>
        <taxon>Araneomorphae</taxon>
        <taxon>Entelegynae</taxon>
        <taxon>Araneoidea</taxon>
        <taxon>Araneidae</taxon>
        <taxon>Araneus</taxon>
    </lineage>
</organism>
<keyword evidence="1" id="KW-0233">DNA recombination</keyword>
<evidence type="ECO:0000259" key="3">
    <source>
        <dbReference type="Pfam" id="PF14214"/>
    </source>
</evidence>
<comment type="similarity">
    <text evidence="1">Belongs to the helicase family.</text>
</comment>
<dbReference type="GO" id="GO:0043139">
    <property type="term" value="F:5'-3' DNA helicase activity"/>
    <property type="evidence" value="ECO:0007669"/>
    <property type="project" value="UniProtKB-EC"/>
</dbReference>
<dbReference type="Proteomes" id="UP000499080">
    <property type="component" value="Unassembled WGS sequence"/>
</dbReference>
<dbReference type="AlphaFoldDB" id="A0A4Y2HH31"/>
<dbReference type="GO" id="GO:0006281">
    <property type="term" value="P:DNA repair"/>
    <property type="evidence" value="ECO:0007669"/>
    <property type="project" value="UniProtKB-KW"/>
</dbReference>
<dbReference type="Pfam" id="PF05970">
    <property type="entry name" value="PIF1"/>
    <property type="match status" value="1"/>
</dbReference>
<dbReference type="GO" id="GO:0006310">
    <property type="term" value="P:DNA recombination"/>
    <property type="evidence" value="ECO:0007669"/>
    <property type="project" value="UniProtKB-KW"/>
</dbReference>
<keyword evidence="1" id="KW-0234">DNA repair</keyword>
<dbReference type="PANTHER" id="PTHR10492:SF57">
    <property type="entry name" value="ATP-DEPENDENT DNA HELICASE"/>
    <property type="match status" value="1"/>
</dbReference>
<comment type="cofactor">
    <cofactor evidence="1">
        <name>Mg(2+)</name>
        <dbReference type="ChEBI" id="CHEBI:18420"/>
    </cofactor>
</comment>
<evidence type="ECO:0000256" key="1">
    <source>
        <dbReference type="RuleBase" id="RU363044"/>
    </source>
</evidence>
<keyword evidence="1" id="KW-0227">DNA damage</keyword>
<dbReference type="Gene3D" id="3.40.50.300">
    <property type="entry name" value="P-loop containing nucleotide triphosphate hydrolases"/>
    <property type="match status" value="1"/>
</dbReference>
<protein>
    <recommendedName>
        <fullName evidence="1">ATP-dependent DNA helicase</fullName>
        <ecNumber evidence="1">5.6.2.3</ecNumber>
    </recommendedName>
</protein>
<keyword evidence="5" id="KW-1185">Reference proteome</keyword>
<dbReference type="Pfam" id="PF14214">
    <property type="entry name" value="Helitron_like_N"/>
    <property type="match status" value="1"/>
</dbReference>
<dbReference type="InterPro" id="IPR010285">
    <property type="entry name" value="DNA_helicase_pif1-like_DEAD"/>
</dbReference>
<accession>A0A4Y2HH31</accession>
<keyword evidence="1" id="KW-0547">Nucleotide-binding</keyword>
<sequence>MAFIENGYLDLRRYNQPTFRTEIAAIFVGDNGEPPANRDISIYPVDDIMKRNLFGRVISYIYVIEFQKRGLPHAHNLLTLDTYSTIRTKDDIDKHVSVELPDPIADPTLFQIITRCMIHGPCGTLNTNSPCMREGVCTKQYSKEFREKTEENINGYPMYQSMCTESVRVGRHYLDNRWVAPYNPWFSKNFNAHINVELRLFFATIYGFGEVNDIPEPWFRYKDALSEYFIRQYHEDSGPKYALAEIEEFLKYYNLNIKKLKLPTVHLPDALSNLPSFDILEEQQKGQINARKLNEGQKLVFDIILEAIYDNNEDTSRLFFLDGPAGTGKTFLYDTLLHTISGKGHHVTPVASRGIAATLLNGGRTAHSVFKIPIVFNATSTCNVEPNA</sequence>
<feature type="domain" description="Helitron helicase-like" evidence="3">
    <location>
        <begin position="45"/>
        <end position="78"/>
    </location>
</feature>
<keyword evidence="1" id="KW-0067">ATP-binding</keyword>
<proteinExistence type="inferred from homology"/>